<dbReference type="InterPro" id="IPR004790">
    <property type="entry name" value="Isocitrate_DH_NADP"/>
</dbReference>
<evidence type="ECO:0000256" key="8">
    <source>
        <dbReference type="ARBA" id="ARBA00023211"/>
    </source>
</evidence>
<evidence type="ECO:0000256" key="3">
    <source>
        <dbReference type="ARBA" id="ARBA00007769"/>
    </source>
</evidence>
<evidence type="ECO:0000256" key="4">
    <source>
        <dbReference type="ARBA" id="ARBA00022532"/>
    </source>
</evidence>
<comment type="cofactor">
    <cofactor evidence="1">
        <name>Mn(2+)</name>
        <dbReference type="ChEBI" id="CHEBI:29035"/>
    </cofactor>
</comment>
<dbReference type="STRING" id="747676.F4SEF8"/>
<feature type="non-terminal residue" evidence="10">
    <location>
        <position position="1"/>
    </location>
</feature>
<evidence type="ECO:0000256" key="1">
    <source>
        <dbReference type="ARBA" id="ARBA00001936"/>
    </source>
</evidence>
<evidence type="ECO:0000256" key="5">
    <source>
        <dbReference type="ARBA" id="ARBA00022723"/>
    </source>
</evidence>
<evidence type="ECO:0000256" key="2">
    <source>
        <dbReference type="ARBA" id="ARBA00001946"/>
    </source>
</evidence>
<dbReference type="Gene3D" id="3.40.718.10">
    <property type="entry name" value="Isopropylmalate Dehydrogenase"/>
    <property type="match status" value="1"/>
</dbReference>
<dbReference type="PANTHER" id="PTHR11822:SF21">
    <property type="entry name" value="ISOCITRATE DEHYDROGENASE [NADP], MITOCHONDRIAL"/>
    <property type="match status" value="1"/>
</dbReference>
<protein>
    <submittedName>
        <fullName evidence="10">Uncharacterized protein</fullName>
    </submittedName>
</protein>
<keyword evidence="8" id="KW-0464">Manganese</keyword>
<dbReference type="AlphaFoldDB" id="F4SEF8"/>
<dbReference type="Proteomes" id="UP000001072">
    <property type="component" value="Unassembled WGS sequence"/>
</dbReference>
<keyword evidence="6" id="KW-0460">Magnesium</keyword>
<comment type="catalytic activity">
    <reaction evidence="9">
        <text>D-threo-isocitrate + NADP(+) = 2-oxoglutarate + CO2 + NADPH</text>
        <dbReference type="Rhea" id="RHEA:19629"/>
        <dbReference type="ChEBI" id="CHEBI:15562"/>
        <dbReference type="ChEBI" id="CHEBI:16526"/>
        <dbReference type="ChEBI" id="CHEBI:16810"/>
        <dbReference type="ChEBI" id="CHEBI:57783"/>
        <dbReference type="ChEBI" id="CHEBI:58349"/>
        <dbReference type="EC" id="1.1.1.42"/>
    </reaction>
</comment>
<dbReference type="PANTHER" id="PTHR11822">
    <property type="entry name" value="NADP-SPECIFIC ISOCITRATE DEHYDROGENASE"/>
    <property type="match status" value="1"/>
</dbReference>
<dbReference type="RefSeq" id="XP_007419762.1">
    <property type="nucleotide sequence ID" value="XM_007419700.1"/>
</dbReference>
<comment type="cofactor">
    <cofactor evidence="2">
        <name>Mg(2+)</name>
        <dbReference type="ChEBI" id="CHEBI:18420"/>
    </cofactor>
</comment>
<dbReference type="EMBL" id="GL883440">
    <property type="protein sequence ID" value="EGF96965.1"/>
    <property type="molecule type" value="Genomic_DNA"/>
</dbReference>
<evidence type="ECO:0000256" key="7">
    <source>
        <dbReference type="ARBA" id="ARBA00023002"/>
    </source>
</evidence>
<dbReference type="OrthoDB" id="248923at2759"/>
<organism evidence="11">
    <name type="scientific">Melampsora larici-populina (strain 98AG31 / pathotype 3-4-7)</name>
    <name type="common">Poplar leaf rust fungus</name>
    <dbReference type="NCBI Taxonomy" id="747676"/>
    <lineage>
        <taxon>Eukaryota</taxon>
        <taxon>Fungi</taxon>
        <taxon>Dikarya</taxon>
        <taxon>Basidiomycota</taxon>
        <taxon>Pucciniomycotina</taxon>
        <taxon>Pucciniomycetes</taxon>
        <taxon>Pucciniales</taxon>
        <taxon>Melampsoraceae</taxon>
        <taxon>Melampsora</taxon>
    </lineage>
</organism>
<evidence type="ECO:0000313" key="11">
    <source>
        <dbReference type="Proteomes" id="UP000001072"/>
    </source>
</evidence>
<name>F4SEF8_MELLP</name>
<dbReference type="GeneID" id="18925436"/>
<dbReference type="InParanoid" id="F4SEF8"/>
<comment type="similarity">
    <text evidence="3">Belongs to the isocitrate and isopropylmalate dehydrogenases family.</text>
</comment>
<keyword evidence="4" id="KW-0816">Tricarboxylic acid cycle</keyword>
<evidence type="ECO:0000256" key="6">
    <source>
        <dbReference type="ARBA" id="ARBA00022842"/>
    </source>
</evidence>
<gene>
    <name evidence="10" type="ORF">MELLADRAFT_114701</name>
</gene>
<reference evidence="11" key="1">
    <citation type="journal article" date="2011" name="Proc. Natl. Acad. Sci. U.S.A.">
        <title>Obligate biotrophy features unraveled by the genomic analysis of rust fungi.</title>
        <authorList>
            <person name="Duplessis S."/>
            <person name="Cuomo C.A."/>
            <person name="Lin Y.-C."/>
            <person name="Aerts A."/>
            <person name="Tisserant E."/>
            <person name="Veneault-Fourrey C."/>
            <person name="Joly D.L."/>
            <person name="Hacquard S."/>
            <person name="Amselem J."/>
            <person name="Cantarel B.L."/>
            <person name="Chiu R."/>
            <person name="Coutinho P.M."/>
            <person name="Feau N."/>
            <person name="Field M."/>
            <person name="Frey P."/>
            <person name="Gelhaye E."/>
            <person name="Goldberg J."/>
            <person name="Grabherr M.G."/>
            <person name="Kodira C.D."/>
            <person name="Kohler A."/>
            <person name="Kuees U."/>
            <person name="Lindquist E.A."/>
            <person name="Lucas S.M."/>
            <person name="Mago R."/>
            <person name="Mauceli E."/>
            <person name="Morin E."/>
            <person name="Murat C."/>
            <person name="Pangilinan J.L."/>
            <person name="Park R."/>
            <person name="Pearson M."/>
            <person name="Quesneville H."/>
            <person name="Rouhier N."/>
            <person name="Sakthikumar S."/>
            <person name="Salamov A.A."/>
            <person name="Schmutz J."/>
            <person name="Selles B."/>
            <person name="Shapiro H."/>
            <person name="Tanguay P."/>
            <person name="Tuskan G.A."/>
            <person name="Henrissat B."/>
            <person name="Van de Peer Y."/>
            <person name="Rouze P."/>
            <person name="Ellis J.G."/>
            <person name="Dodds P.N."/>
            <person name="Schein J.E."/>
            <person name="Zhong S."/>
            <person name="Hamelin R.C."/>
            <person name="Grigoriev I.V."/>
            <person name="Szabo L.J."/>
            <person name="Martin F."/>
        </authorList>
    </citation>
    <scope>NUCLEOTIDE SEQUENCE [LARGE SCALE GENOMIC DNA]</scope>
    <source>
        <strain evidence="11">98AG31 / pathotype 3-4-7</strain>
    </source>
</reference>
<sequence>GNPTSTNSIASIYAWTRGLAFRGKLDSNEALISFAKTLEECCVESVDRDEVMTKDLAIAIWGKEIDSSKYVTTEGFLDHVRQKLESKLKSDKQGSNSLKL</sequence>
<keyword evidence="5" id="KW-0479">Metal-binding</keyword>
<accession>F4SEF8</accession>
<dbReference type="GO" id="GO:0004450">
    <property type="term" value="F:isocitrate dehydrogenase (NADP+) activity"/>
    <property type="evidence" value="ECO:0007669"/>
    <property type="project" value="UniProtKB-EC"/>
</dbReference>
<dbReference type="GO" id="GO:0006739">
    <property type="term" value="P:NADP+ metabolic process"/>
    <property type="evidence" value="ECO:0007669"/>
    <property type="project" value="TreeGrafter"/>
</dbReference>
<dbReference type="GO" id="GO:0006099">
    <property type="term" value="P:tricarboxylic acid cycle"/>
    <property type="evidence" value="ECO:0007669"/>
    <property type="project" value="UniProtKB-KW"/>
</dbReference>
<dbReference type="GO" id="GO:0006102">
    <property type="term" value="P:isocitrate metabolic process"/>
    <property type="evidence" value="ECO:0007669"/>
    <property type="project" value="InterPro"/>
</dbReference>
<proteinExistence type="inferred from homology"/>
<dbReference type="SUPFAM" id="SSF53659">
    <property type="entry name" value="Isocitrate/Isopropylmalate dehydrogenase-like"/>
    <property type="match status" value="1"/>
</dbReference>
<evidence type="ECO:0000313" key="10">
    <source>
        <dbReference type="EMBL" id="EGF96965.1"/>
    </source>
</evidence>
<keyword evidence="7" id="KW-0560">Oxidoreductase</keyword>
<dbReference type="HOGENOM" id="CLU_189581_0_0_1"/>
<dbReference type="GO" id="GO:0046872">
    <property type="term" value="F:metal ion binding"/>
    <property type="evidence" value="ECO:0007669"/>
    <property type="project" value="UniProtKB-KW"/>
</dbReference>
<dbReference type="GO" id="GO:0005739">
    <property type="term" value="C:mitochondrion"/>
    <property type="evidence" value="ECO:0007669"/>
    <property type="project" value="TreeGrafter"/>
</dbReference>
<dbReference type="KEGG" id="mlr:MELLADRAFT_114701"/>
<dbReference type="eggNOG" id="KOG1526">
    <property type="taxonomic scope" value="Eukaryota"/>
</dbReference>
<keyword evidence="11" id="KW-1185">Reference proteome</keyword>
<evidence type="ECO:0000256" key="9">
    <source>
        <dbReference type="ARBA" id="ARBA00023554"/>
    </source>
</evidence>
<dbReference type="VEuPathDB" id="FungiDB:MELLADRAFT_114701"/>